<dbReference type="PIRSF" id="PIRSF006320">
    <property type="entry name" value="Elb2"/>
    <property type="match status" value="1"/>
</dbReference>
<sequence length="232" mass="23479">MSSTKKPRIAVVLSGCGVFDGAEIHESVLTLLALDRAGCLVTCFAPDVPQLHVVDHGTGDVVPGTARNVRTESARIARGAVADVADARIEDFDAVVLPGGFGAAKNLCTFAVDGSACTVEAGTAALLGAALDARTPIAVACIAPAVLAAVLRDRGESAELTIGTDDETGAALEAMGVVHVPCSVERAVVDEERRVISTPAYMLAASIGEAAASIDAMVASLMQMLGQPAGGR</sequence>
<protein>
    <submittedName>
        <fullName evidence="1">Enhancing lycopene biosynthesis protein 2</fullName>
    </submittedName>
</protein>
<dbReference type="Proteomes" id="UP000319342">
    <property type="component" value="Chromosome"/>
</dbReference>
<dbReference type="EMBL" id="CP036290">
    <property type="protein sequence ID" value="QDU84362.1"/>
    <property type="molecule type" value="Genomic_DNA"/>
</dbReference>
<dbReference type="PANTHER" id="PTHR10224:SF12">
    <property type="entry name" value="GLYOXALASE ELBB"/>
    <property type="match status" value="1"/>
</dbReference>
<dbReference type="NCBIfam" id="NF008747">
    <property type="entry name" value="PRK11780.1"/>
    <property type="match status" value="1"/>
</dbReference>
<gene>
    <name evidence="1" type="primary">elbB</name>
    <name evidence="1" type="ORF">Pla163_14690</name>
</gene>
<dbReference type="InterPro" id="IPR029062">
    <property type="entry name" value="Class_I_gatase-like"/>
</dbReference>
<evidence type="ECO:0000313" key="1">
    <source>
        <dbReference type="EMBL" id="QDU84362.1"/>
    </source>
</evidence>
<dbReference type="Gene3D" id="3.40.50.880">
    <property type="match status" value="1"/>
</dbReference>
<evidence type="ECO:0000313" key="2">
    <source>
        <dbReference type="Proteomes" id="UP000319342"/>
    </source>
</evidence>
<accession>A0A518CYU1</accession>
<reference evidence="1 2" key="1">
    <citation type="submission" date="2019-02" db="EMBL/GenBank/DDBJ databases">
        <title>Deep-cultivation of Planctomycetes and their phenomic and genomic characterization uncovers novel biology.</title>
        <authorList>
            <person name="Wiegand S."/>
            <person name="Jogler M."/>
            <person name="Boedeker C."/>
            <person name="Pinto D."/>
            <person name="Vollmers J."/>
            <person name="Rivas-Marin E."/>
            <person name="Kohn T."/>
            <person name="Peeters S.H."/>
            <person name="Heuer A."/>
            <person name="Rast P."/>
            <person name="Oberbeckmann S."/>
            <person name="Bunk B."/>
            <person name="Jeske O."/>
            <person name="Meyerdierks A."/>
            <person name="Storesund J.E."/>
            <person name="Kallscheuer N."/>
            <person name="Luecker S."/>
            <person name="Lage O.M."/>
            <person name="Pohl T."/>
            <person name="Merkel B.J."/>
            <person name="Hornburger P."/>
            <person name="Mueller R.-W."/>
            <person name="Bruemmer F."/>
            <person name="Labrenz M."/>
            <person name="Spormann A.M."/>
            <person name="Op den Camp H."/>
            <person name="Overmann J."/>
            <person name="Amann R."/>
            <person name="Jetten M.S.M."/>
            <person name="Mascher T."/>
            <person name="Medema M.H."/>
            <person name="Devos D.P."/>
            <person name="Kaster A.-K."/>
            <person name="Ovreas L."/>
            <person name="Rohde M."/>
            <person name="Galperin M.Y."/>
            <person name="Jogler C."/>
        </authorList>
    </citation>
    <scope>NUCLEOTIDE SEQUENCE [LARGE SCALE GENOMIC DNA]</scope>
    <source>
        <strain evidence="1 2">Pla163</strain>
    </source>
</reference>
<dbReference type="SUPFAM" id="SSF52317">
    <property type="entry name" value="Class I glutamine amidotransferase-like"/>
    <property type="match status" value="1"/>
</dbReference>
<keyword evidence="2" id="KW-1185">Reference proteome</keyword>
<organism evidence="1 2">
    <name type="scientific">Rohdeia mirabilis</name>
    <dbReference type="NCBI Taxonomy" id="2528008"/>
    <lineage>
        <taxon>Bacteria</taxon>
        <taxon>Pseudomonadati</taxon>
        <taxon>Planctomycetota</taxon>
        <taxon>Planctomycetia</taxon>
        <taxon>Planctomycetia incertae sedis</taxon>
        <taxon>Rohdeia</taxon>
    </lineage>
</organism>
<name>A0A518CYU1_9BACT</name>
<dbReference type="AlphaFoldDB" id="A0A518CYU1"/>
<dbReference type="PANTHER" id="PTHR10224">
    <property type="entry name" value="ES1 PROTEIN HOMOLOG, MITOCHONDRIAL"/>
    <property type="match status" value="1"/>
</dbReference>
<dbReference type="RefSeq" id="WP_145185743.1">
    <property type="nucleotide sequence ID" value="NZ_CP036290.1"/>
</dbReference>
<proteinExistence type="predicted"/>
<dbReference type="OrthoDB" id="9800516at2"/>
<dbReference type="InterPro" id="IPR026041">
    <property type="entry name" value="ElbB"/>
</dbReference>